<evidence type="ECO:0000259" key="10">
    <source>
        <dbReference type="PROSITE" id="PS50110"/>
    </source>
</evidence>
<keyword evidence="5" id="KW-0805">Transcription regulation</keyword>
<dbReference type="PROSITE" id="PS01124">
    <property type="entry name" value="HTH_ARAC_FAMILY_2"/>
    <property type="match status" value="1"/>
</dbReference>
<keyword evidence="6" id="KW-0238">DNA-binding</keyword>
<accession>A0A3T1D796</accession>
<evidence type="ECO:0000256" key="7">
    <source>
        <dbReference type="ARBA" id="ARBA00023163"/>
    </source>
</evidence>
<keyword evidence="7" id="KW-0804">Transcription</keyword>
<feature type="modified residue" description="4-aspartylphosphate" evidence="8">
    <location>
        <position position="54"/>
    </location>
</feature>
<keyword evidence="4" id="KW-0902">Two-component regulatory system</keyword>
<dbReference type="PANTHER" id="PTHR42713">
    <property type="entry name" value="HISTIDINE KINASE-RELATED"/>
    <property type="match status" value="1"/>
</dbReference>
<dbReference type="GO" id="GO:0000160">
    <property type="term" value="P:phosphorelay signal transduction system"/>
    <property type="evidence" value="ECO:0007669"/>
    <property type="project" value="UniProtKB-KW"/>
</dbReference>
<gene>
    <name evidence="11" type="ORF">KCTCHS21_33400</name>
</gene>
<dbReference type="PRINTS" id="PR00032">
    <property type="entry name" value="HTHARAC"/>
</dbReference>
<dbReference type="InterPro" id="IPR001789">
    <property type="entry name" value="Sig_transdc_resp-reg_receiver"/>
</dbReference>
<proteinExistence type="predicted"/>
<keyword evidence="2" id="KW-0963">Cytoplasm</keyword>
<keyword evidence="3 8" id="KW-0597">Phosphoprotein</keyword>
<evidence type="ECO:0000256" key="6">
    <source>
        <dbReference type="ARBA" id="ARBA00023125"/>
    </source>
</evidence>
<dbReference type="Gene3D" id="1.10.10.60">
    <property type="entry name" value="Homeodomain-like"/>
    <property type="match status" value="2"/>
</dbReference>
<dbReference type="SUPFAM" id="SSF52172">
    <property type="entry name" value="CheY-like"/>
    <property type="match status" value="1"/>
</dbReference>
<feature type="domain" description="HTH araC/xylS-type" evidence="9">
    <location>
        <begin position="418"/>
        <end position="516"/>
    </location>
</feature>
<dbReference type="SUPFAM" id="SSF46689">
    <property type="entry name" value="Homeodomain-like"/>
    <property type="match status" value="2"/>
</dbReference>
<feature type="domain" description="Response regulatory" evidence="10">
    <location>
        <begin position="2"/>
        <end position="119"/>
    </location>
</feature>
<evidence type="ECO:0000259" key="9">
    <source>
        <dbReference type="PROSITE" id="PS01124"/>
    </source>
</evidence>
<dbReference type="Pfam" id="PF00072">
    <property type="entry name" value="Response_reg"/>
    <property type="match status" value="1"/>
</dbReference>
<dbReference type="Pfam" id="PF12833">
    <property type="entry name" value="HTH_18"/>
    <property type="match status" value="1"/>
</dbReference>
<dbReference type="EMBL" id="AP019400">
    <property type="protein sequence ID" value="BBI33941.1"/>
    <property type="molecule type" value="Genomic_DNA"/>
</dbReference>
<comment type="subcellular location">
    <subcellularLocation>
        <location evidence="1">Cytoplasm</location>
    </subcellularLocation>
</comment>
<dbReference type="Proteomes" id="UP000289856">
    <property type="component" value="Chromosome"/>
</dbReference>
<evidence type="ECO:0000256" key="2">
    <source>
        <dbReference type="ARBA" id="ARBA00022490"/>
    </source>
</evidence>
<evidence type="ECO:0000256" key="3">
    <source>
        <dbReference type="ARBA" id="ARBA00022553"/>
    </source>
</evidence>
<evidence type="ECO:0000256" key="5">
    <source>
        <dbReference type="ARBA" id="ARBA00023015"/>
    </source>
</evidence>
<dbReference type="RefSeq" id="WP_130610448.1">
    <property type="nucleotide sequence ID" value="NZ_AP019400.1"/>
</dbReference>
<evidence type="ECO:0000256" key="8">
    <source>
        <dbReference type="PROSITE-ProRule" id="PRU00169"/>
    </source>
</evidence>
<dbReference type="InterPro" id="IPR018062">
    <property type="entry name" value="HTH_AraC-typ_CS"/>
</dbReference>
<evidence type="ECO:0000256" key="4">
    <source>
        <dbReference type="ARBA" id="ARBA00023012"/>
    </source>
</evidence>
<dbReference type="PROSITE" id="PS00041">
    <property type="entry name" value="HTH_ARAC_FAMILY_1"/>
    <property type="match status" value="1"/>
</dbReference>
<dbReference type="PANTHER" id="PTHR42713:SF3">
    <property type="entry name" value="TRANSCRIPTIONAL REGULATORY PROTEIN HPTR"/>
    <property type="match status" value="1"/>
</dbReference>
<organism evidence="11 12">
    <name type="scientific">Cohnella abietis</name>
    <dbReference type="NCBI Taxonomy" id="2507935"/>
    <lineage>
        <taxon>Bacteria</taxon>
        <taxon>Bacillati</taxon>
        <taxon>Bacillota</taxon>
        <taxon>Bacilli</taxon>
        <taxon>Bacillales</taxon>
        <taxon>Paenibacillaceae</taxon>
        <taxon>Cohnella</taxon>
    </lineage>
</organism>
<dbReference type="KEGG" id="cohn:KCTCHS21_33400"/>
<reference evidence="11 12" key="1">
    <citation type="submission" date="2019-01" db="EMBL/GenBank/DDBJ databases">
        <title>Complete genome sequence of Cohnella hallensis HS21 isolated from Korean fir (Abies koreana) rhizospheric soil.</title>
        <authorList>
            <person name="Jiang L."/>
            <person name="Kang S.W."/>
            <person name="Kim S."/>
            <person name="Jung J."/>
            <person name="Kim C.Y."/>
            <person name="Kim D.H."/>
            <person name="Kim S.W."/>
            <person name="Lee J."/>
        </authorList>
    </citation>
    <scope>NUCLEOTIDE SEQUENCE [LARGE SCALE GENOMIC DNA]</scope>
    <source>
        <strain evidence="11 12">HS21</strain>
    </source>
</reference>
<dbReference type="CDD" id="cd17536">
    <property type="entry name" value="REC_YesN-like"/>
    <property type="match status" value="1"/>
</dbReference>
<dbReference type="PROSITE" id="PS50110">
    <property type="entry name" value="RESPONSE_REGULATORY"/>
    <property type="match status" value="1"/>
</dbReference>
<dbReference type="InterPro" id="IPR011006">
    <property type="entry name" value="CheY-like_superfamily"/>
</dbReference>
<name>A0A3T1D796_9BACL</name>
<sequence length="525" mass="59424">MKILIVDDEQHVREGIELSISTEKFGITDIFMAENGIEALELIKANKPAVVFCDMKMPMMNGIELLQKIREIQSNTQVIVISGYSDFEYTRAAIKANGVDYILKPFHRKELEEALQKAVSAWNELESIKQSETERGHIIRKADALLDEKKLASFVKGESPLTDAVRRIFNKLGLPEQILSISVILPRKRMDIVGSRFEMDEELFFFAVDNIARDAIGDSPSYLCRLDDYQWLMIIGDGATGRKGVNLSMHLERARRAWKQTLGLEVLIGQCARACSLADLGQAVGEAKQELLGCDVLPGKSKASTAGAQEVPPFMNQQFLLQKAIETGNKRFVLDIVGKYAEGLRQQGKLTLKELQICSLEANLILSRLTAKQSGTSPAPHLPLWISDIEEWEKMLLQQFWIVLEATNIASQGSQEIETIRDYLTRYFHEDISFATLSEKFHLSPQYISKRFKETYNTTIISYLTELKIEKAKALLSNTNSAVSQIANQLGYVDENYFSKVFKKQTGMSPLRFRKVRHQTQIFPI</sequence>
<evidence type="ECO:0008006" key="13">
    <source>
        <dbReference type="Google" id="ProtNLM"/>
    </source>
</evidence>
<dbReference type="InterPro" id="IPR051552">
    <property type="entry name" value="HptR"/>
</dbReference>
<dbReference type="SMART" id="SM00448">
    <property type="entry name" value="REC"/>
    <property type="match status" value="1"/>
</dbReference>
<evidence type="ECO:0000256" key="1">
    <source>
        <dbReference type="ARBA" id="ARBA00004496"/>
    </source>
</evidence>
<dbReference type="OrthoDB" id="159632at2"/>
<dbReference type="GO" id="GO:0003700">
    <property type="term" value="F:DNA-binding transcription factor activity"/>
    <property type="evidence" value="ECO:0007669"/>
    <property type="project" value="InterPro"/>
</dbReference>
<dbReference type="GO" id="GO:0043565">
    <property type="term" value="F:sequence-specific DNA binding"/>
    <property type="evidence" value="ECO:0007669"/>
    <property type="project" value="InterPro"/>
</dbReference>
<dbReference type="Gene3D" id="3.40.50.2300">
    <property type="match status" value="1"/>
</dbReference>
<evidence type="ECO:0000313" key="11">
    <source>
        <dbReference type="EMBL" id="BBI33941.1"/>
    </source>
</evidence>
<keyword evidence="12" id="KW-1185">Reference proteome</keyword>
<evidence type="ECO:0000313" key="12">
    <source>
        <dbReference type="Proteomes" id="UP000289856"/>
    </source>
</evidence>
<dbReference type="InterPro" id="IPR009057">
    <property type="entry name" value="Homeodomain-like_sf"/>
</dbReference>
<dbReference type="AlphaFoldDB" id="A0A3T1D796"/>
<protein>
    <recommendedName>
        <fullName evidence="13">DNA-binding response regulator</fullName>
    </recommendedName>
</protein>
<dbReference type="SMART" id="SM00342">
    <property type="entry name" value="HTH_ARAC"/>
    <property type="match status" value="1"/>
</dbReference>
<dbReference type="InterPro" id="IPR018060">
    <property type="entry name" value="HTH_AraC"/>
</dbReference>
<dbReference type="InterPro" id="IPR020449">
    <property type="entry name" value="Tscrpt_reg_AraC-type_HTH"/>
</dbReference>
<dbReference type="GO" id="GO:0005737">
    <property type="term" value="C:cytoplasm"/>
    <property type="evidence" value="ECO:0007669"/>
    <property type="project" value="UniProtKB-SubCell"/>
</dbReference>